<keyword evidence="10 23" id="KW-0378">Hydrolase</keyword>
<feature type="compositionally biased region" description="Basic and acidic residues" evidence="19">
    <location>
        <begin position="466"/>
        <end position="498"/>
    </location>
</feature>
<dbReference type="SUPFAM" id="SSF57756">
    <property type="entry name" value="Retrovirus zinc finger-like domains"/>
    <property type="match status" value="1"/>
</dbReference>
<keyword evidence="18" id="KW-0862">Zinc</keyword>
<evidence type="ECO:0000256" key="2">
    <source>
        <dbReference type="ARBA" id="ARBA00022664"/>
    </source>
</evidence>
<dbReference type="InterPro" id="IPR001878">
    <property type="entry name" value="Znf_CCHC"/>
</dbReference>
<evidence type="ECO:0000256" key="1">
    <source>
        <dbReference type="ARBA" id="ARBA00012493"/>
    </source>
</evidence>
<dbReference type="GO" id="GO:0006397">
    <property type="term" value="P:mRNA processing"/>
    <property type="evidence" value="ECO:0007669"/>
    <property type="project" value="UniProtKB-KW"/>
</dbReference>
<feature type="region of interest" description="Disordered" evidence="19">
    <location>
        <begin position="2489"/>
        <end position="2519"/>
    </location>
</feature>
<comment type="caution">
    <text evidence="23">The sequence shown here is derived from an EMBL/GenBank/DDBJ whole genome shotgun (WGS) entry which is preliminary data.</text>
</comment>
<feature type="domain" description="Integrase catalytic" evidence="22">
    <location>
        <begin position="1838"/>
        <end position="2001"/>
    </location>
</feature>
<keyword evidence="17" id="KW-0233">DNA recombination</keyword>
<feature type="compositionally biased region" description="Basic and acidic residues" evidence="19">
    <location>
        <begin position="443"/>
        <end position="458"/>
    </location>
</feature>
<feature type="region of interest" description="Disordered" evidence="19">
    <location>
        <begin position="756"/>
        <end position="840"/>
    </location>
</feature>
<evidence type="ECO:0000313" key="24">
    <source>
        <dbReference type="Proteomes" id="UP000012065"/>
    </source>
</evidence>
<feature type="domain" description="Reverse transcriptase" evidence="21">
    <location>
        <begin position="1157"/>
        <end position="1340"/>
    </location>
</feature>
<feature type="compositionally biased region" description="Polar residues" evidence="19">
    <location>
        <begin position="2353"/>
        <end position="2364"/>
    </location>
</feature>
<feature type="compositionally biased region" description="Acidic residues" evidence="19">
    <location>
        <begin position="241"/>
        <end position="251"/>
    </location>
</feature>
<feature type="compositionally biased region" description="Basic and acidic residues" evidence="19">
    <location>
        <begin position="2559"/>
        <end position="2568"/>
    </location>
</feature>
<feature type="compositionally biased region" description="Acidic residues" evidence="19">
    <location>
        <begin position="539"/>
        <end position="548"/>
    </location>
</feature>
<proteinExistence type="predicted"/>
<feature type="compositionally biased region" description="Basic residues" evidence="19">
    <location>
        <begin position="375"/>
        <end position="388"/>
    </location>
</feature>
<dbReference type="GO" id="GO:0015074">
    <property type="term" value="P:DNA integration"/>
    <property type="evidence" value="ECO:0007669"/>
    <property type="project" value="UniProtKB-KW"/>
</dbReference>
<keyword evidence="11" id="KW-0460">Magnesium</keyword>
<feature type="region of interest" description="Disordered" evidence="19">
    <location>
        <begin position="309"/>
        <end position="554"/>
    </location>
</feature>
<dbReference type="GO" id="GO:0004519">
    <property type="term" value="F:endonuclease activity"/>
    <property type="evidence" value="ECO:0007669"/>
    <property type="project" value="UniProtKB-KW"/>
</dbReference>
<evidence type="ECO:0000259" key="21">
    <source>
        <dbReference type="PROSITE" id="PS50878"/>
    </source>
</evidence>
<dbReference type="Gene3D" id="2.40.50.40">
    <property type="match status" value="1"/>
</dbReference>
<evidence type="ECO:0000256" key="12">
    <source>
        <dbReference type="ARBA" id="ARBA00022884"/>
    </source>
</evidence>
<dbReference type="InterPro" id="IPR036397">
    <property type="entry name" value="RNaseH_sf"/>
</dbReference>
<dbReference type="InterPro" id="IPR001584">
    <property type="entry name" value="Integrase_cat-core"/>
</dbReference>
<dbReference type="CDD" id="cd00303">
    <property type="entry name" value="retropepsin_like"/>
    <property type="match status" value="1"/>
</dbReference>
<dbReference type="InterPro" id="IPR036875">
    <property type="entry name" value="Znf_CCHC_sf"/>
</dbReference>
<dbReference type="InterPro" id="IPR041588">
    <property type="entry name" value="Integrase_H2C2"/>
</dbReference>
<dbReference type="SMART" id="SM00343">
    <property type="entry name" value="ZnF_C2HC"/>
    <property type="match status" value="1"/>
</dbReference>
<reference evidence="23 24" key="1">
    <citation type="journal article" date="2013" name="J. Biotechnol.">
        <title>Establishment and interpretation of the genome sequence of the phytopathogenic fungus Rhizoctonia solani AG1-IB isolate 7/3/14.</title>
        <authorList>
            <person name="Wibberg D.W."/>
            <person name="Jelonek L.J."/>
            <person name="Rupp O.R."/>
            <person name="Hennig M.H."/>
            <person name="Eikmeyer F.E."/>
            <person name="Goesmann A.G."/>
            <person name="Hartmann A.H."/>
            <person name="Borriss R.B."/>
            <person name="Grosch R.G."/>
            <person name="Puehler A.P."/>
            <person name="Schlueter A.S."/>
        </authorList>
    </citation>
    <scope>NUCLEOTIDE SEQUENCE [LARGE SCALE GENOMIC DNA]</scope>
    <source>
        <strain evidence="24">AG1-IB / isolate 7/3/14</strain>
    </source>
</reference>
<keyword evidence="13" id="KW-0229">DNA integration</keyword>
<dbReference type="PROSITE" id="PS50158">
    <property type="entry name" value="ZF_CCHC"/>
    <property type="match status" value="1"/>
</dbReference>
<dbReference type="CDD" id="cd00024">
    <property type="entry name" value="CD_CSD"/>
    <property type="match status" value="1"/>
</dbReference>
<dbReference type="Gene3D" id="2.40.70.10">
    <property type="entry name" value="Acid Proteases"/>
    <property type="match status" value="1"/>
</dbReference>
<dbReference type="PANTHER" id="PTHR37984:SF5">
    <property type="entry name" value="PROTEIN NYNRIN-LIKE"/>
    <property type="match status" value="1"/>
</dbReference>
<dbReference type="GO" id="GO:0003887">
    <property type="term" value="F:DNA-directed DNA polymerase activity"/>
    <property type="evidence" value="ECO:0007669"/>
    <property type="project" value="UniProtKB-KW"/>
</dbReference>
<keyword evidence="3" id="KW-0645">Protease</keyword>
<keyword evidence="16" id="KW-0238">DNA-binding</keyword>
<dbReference type="SUPFAM" id="SSF56672">
    <property type="entry name" value="DNA/RNA polymerases"/>
    <property type="match status" value="1"/>
</dbReference>
<feature type="compositionally biased region" description="Basic and acidic residues" evidence="19">
    <location>
        <begin position="2410"/>
        <end position="2422"/>
    </location>
</feature>
<dbReference type="InterPro" id="IPR041373">
    <property type="entry name" value="RT_RNaseH"/>
</dbReference>
<evidence type="ECO:0000256" key="8">
    <source>
        <dbReference type="ARBA" id="ARBA00022750"/>
    </source>
</evidence>
<feature type="compositionally biased region" description="Basic and acidic residues" evidence="19">
    <location>
        <begin position="2374"/>
        <end position="2387"/>
    </location>
</feature>
<organism evidence="23 24">
    <name type="scientific">Thanatephorus cucumeris (strain AG1-IB / isolate 7/3/14)</name>
    <name type="common">Lettuce bottom rot fungus</name>
    <name type="synonym">Rhizoctonia solani</name>
    <dbReference type="NCBI Taxonomy" id="1108050"/>
    <lineage>
        <taxon>Eukaryota</taxon>
        <taxon>Fungi</taxon>
        <taxon>Dikarya</taxon>
        <taxon>Basidiomycota</taxon>
        <taxon>Agaricomycotina</taxon>
        <taxon>Agaricomycetes</taxon>
        <taxon>Cantharellales</taxon>
        <taxon>Ceratobasidiaceae</taxon>
        <taxon>Rhizoctonia</taxon>
        <taxon>Rhizoctonia solani AG-1</taxon>
    </lineage>
</organism>
<dbReference type="GO" id="GO:0005634">
    <property type="term" value="C:nucleus"/>
    <property type="evidence" value="ECO:0007669"/>
    <property type="project" value="UniProtKB-ARBA"/>
</dbReference>
<feature type="region of interest" description="Disordered" evidence="19">
    <location>
        <begin position="570"/>
        <end position="595"/>
    </location>
</feature>
<evidence type="ECO:0000256" key="11">
    <source>
        <dbReference type="ARBA" id="ARBA00022842"/>
    </source>
</evidence>
<dbReference type="Pfam" id="PF24626">
    <property type="entry name" value="SH3_Tf2-1"/>
    <property type="match status" value="1"/>
</dbReference>
<keyword evidence="5" id="KW-0548">Nucleotidyltransferase</keyword>
<feature type="domain" description="CCHC-type" evidence="20">
    <location>
        <begin position="849"/>
        <end position="865"/>
    </location>
</feature>
<evidence type="ECO:0000256" key="3">
    <source>
        <dbReference type="ARBA" id="ARBA00022670"/>
    </source>
</evidence>
<keyword evidence="14" id="KW-0695">RNA-directed DNA polymerase</keyword>
<feature type="region of interest" description="Disordered" evidence="19">
    <location>
        <begin position="1612"/>
        <end position="1699"/>
    </location>
</feature>
<feature type="compositionally biased region" description="Low complexity" evidence="19">
    <location>
        <begin position="516"/>
        <end position="538"/>
    </location>
</feature>
<keyword evidence="9" id="KW-0255">Endonuclease</keyword>
<feature type="compositionally biased region" description="Basic and acidic residues" evidence="19">
    <location>
        <begin position="1640"/>
        <end position="1667"/>
    </location>
</feature>
<feature type="region of interest" description="Disordered" evidence="19">
    <location>
        <begin position="1"/>
        <end position="56"/>
    </location>
</feature>
<feature type="compositionally biased region" description="Basic and acidic residues" evidence="19">
    <location>
        <begin position="309"/>
        <end position="323"/>
    </location>
</feature>
<gene>
    <name evidence="23" type="ORF">BN14_08595</name>
</gene>
<dbReference type="GO" id="GO:0006508">
    <property type="term" value="P:proteolysis"/>
    <property type="evidence" value="ECO:0007669"/>
    <property type="project" value="UniProtKB-KW"/>
</dbReference>
<evidence type="ECO:0000256" key="14">
    <source>
        <dbReference type="ARBA" id="ARBA00022918"/>
    </source>
</evidence>
<evidence type="ECO:0000256" key="18">
    <source>
        <dbReference type="PROSITE-ProRule" id="PRU00047"/>
    </source>
</evidence>
<dbReference type="HOGENOM" id="CLU_227820_0_0_1"/>
<dbReference type="PROSITE" id="PS50878">
    <property type="entry name" value="RT_POL"/>
    <property type="match status" value="1"/>
</dbReference>
<dbReference type="EMBL" id="CAOJ01013189">
    <property type="protein sequence ID" value="CCO34494.1"/>
    <property type="molecule type" value="Genomic_DNA"/>
</dbReference>
<evidence type="ECO:0000256" key="17">
    <source>
        <dbReference type="ARBA" id="ARBA00023172"/>
    </source>
</evidence>
<dbReference type="InterPro" id="IPR056924">
    <property type="entry name" value="SH3_Tf2-1"/>
</dbReference>
<dbReference type="Gene3D" id="3.10.20.370">
    <property type="match status" value="1"/>
</dbReference>
<sequence length="2613" mass="293103">MSRVMRSGRTYDPGQAPAAPKRRARRSASTKQEGVSGDNGEIKSETEPKLITFGTIPGTETLEGSLVLDGTGKRRGVSWTKSGGVKLSPAAYKALTNKAPPIRPTTRLRIMYPTYTREVADARIDTDAPTDDNREDAPTLTTVRAADRALGAVDAPDAADCAPEGSGRSVYVTARTSRVLDSDDNEEESAQVAPQYVVKDNSPSNDRASKPSRMGETSESDDRSEPAGISWFEESRKADNAPDDSDLPELDEEWYRDHWSRSQYLSAPGSEADTNRLDETESVSVNALIYEIDENDVLTDSEYERLLETLRRQEQMRQGREYEPSQTSGAGPSGVRRTPPVTIEEIEDEGERPYVLVSSDEDQESEIELVGKGKSTARNKSKGKRSKPRTSLGVIIDEVQRAPDISYTERLRSQSRPNSHRPETIPDGFRSGGYAQAMYGQESEDRKSTRDRSSERGKRSPAISSHRSELPRSSRATERRSERSQSRHRSRRDDDQSTRRSHAPSVASRHSRRGHSPNPSGEPSDPGDGGSDSNSGSESDSESSDTEVDVSGNVNRQIMKMLADLKKENKKLKRKMQDRVRSGYKAQAPKTYKGDEPDIEKYEQFLFEYNGWIREAGLSRDESVRVVCRFLDGKASKWYMSKIAPNLDKVRYEMKDIYSQLYQYCFPPDFKEKLRRKYEGLSQGDRVVQDFFADLELYRTQLSDITDTQHVRRAWNGAARYIRVEWAIRGIRLESTTIEELKRVAEDIERAYKEKRSIENDAGKKDHHKRDRSRSPGRKGDHRSGKNRNSELNGHHNLSTSQSSNQKNHGRDRADNWKKSKHDNSSNGKQRQENVLTEEEKERLKAEGKCYLCKQPGHFTRNCPKANKSKPSGLKVNAATVRKAETKVMASSVLLQELDKLSKLRDELNVASVELDLCGAQTHGDGRKAKSDSQGYIERNAARIRDNTRRVPQTITVQARLNGESVRVLLDSGSQADIISMTIVDQLNLPKTVLTKPLQLVLAISGSKGVVNYAARGRLQYQDIDEEQEFDVGNLGNYDIILGTPWLYQHCVSLSFNPMGVSIGSAKSLPLEGDYVIEINSLATDVFENRLEELRAILRQEAETLCPESVASTPLPPFRTINHIIPLKDENKVYKFRPSRCPEKLRPLFEQKAREYLDSGRWKLATGSNAIPMLFLPKKKLDGEIALRTVLDKREQNDNTIKLASPLPFQDEILLKVSAYPYKSVLDGKDAYEQIQVEEKDVPKTLFHTPIGTMVSQVMQQGDCNAGATYQQLMNHLFSAHIGVFMYVYLDDIIIFSNTIEEHVSHIRTILNILEREKFYLSPKKMQFFTKEINLLGHVIDEKGIKMDPHKVDSIEKWKTPTTKEQVASYIGALGYLAPNCEGIRRPMAILSKCASGTGRFCWEGTQERAFNETKQIVVKHRDTHRVALDYTTNTAPVHLITDASLTGASGVLTQGEEWKESSVIAFWSGKFDSAQQNYPVHDREALAIMLSLKKFEPMLQGIHFEILTDHRALEHLTTQKNLNQRQMRWLDFMSRFDFKIVYIEGTENILADALSRMYSSEEPGVERARSEYAVEKWSDDDESRHETDPIGRSFTRPMLVGVAAAVAGESGTNSAMVRRNPTRNRVAPKRYDPVIPGREASEPRAKRSPRENLRIQEVGRKQEGETARVNIPSDKNDEREKDPVANAEPEGEMGPQNSFETQTPEIVKLVSEIDALNAIREGYADDKQFGPIIKNPEYFPNYSIIEGLLYMKDNDETVLCIPDSTIGEYNVRLLLIAHAHSILTHQGYKKTYAYMRESVWWKNMAKQVESFCRTCTSCAASKQSTQHPYGLLKPLQVPKFPWSQIGIDFVGPLPTSKTLYGEFDTICVVVDHLTSMTHLIATRQDYTARDIAEALHANVFKLHGPPDIIISDRDKLFTSDFHKTICKLSGTELGMSTSSHPETDGLVERKNGTLGGIVRTCVNRAQRDWAIQLPMFEFAINLSRSETTGFSPFKLNYGRMPRPLLIRTNTEFSGVKEHAKTIRHYLMVAHDAIIAQRAVQTAQANKGRRPAPFKVGDKVFVSTKNMSIPEGKARKLVNKWMGPVNISEELVKGTTYRVNLPQELLRRGIRPSFHASLLKPYIPDEDRRFPRHDYCRFISLEGDEDEWAVERITNHRGRGRRATFEVQWHSGEVTWEPYRAISHLESLRQYFEALGVKQAHQLPVKDGVDTVETASDNSESESEIFDENLQVSSIQVLNSELTQYGEEHPHLRNAHLFTEYIHLELCPTTIRLAISTAHSLLVRELVVVAAALGAAEDVVAPLQTHTAISLTCSGFSKTQRTQEHIPNSYAYAGRTTPIEVLAAKGAEEVRDSNQLTSSMTSLTGKRGRAPRSVSRERSPESRDSSPERTPYPQSKRPRIRSKSQSRSSLPDEPKQYRDRGKGSTGDSGAVVPPTDGLRAELDCLRAELLRERSLRTAAERTIKIGITGRTADFSSHCPTVIDTQLRAADDPSVNGSDRGSAPPTNSPAPNKRDLPGDEQVNAIGNLLSAMGQTKGDAVMRGPDGPSGPKPTPRKPKQTVKEAQRVEPDEQDGELDAEGEDEEISIDGGDGKVKGGVGLTTKDSGSKEKAKAA</sequence>
<dbReference type="PANTHER" id="PTHR37984">
    <property type="entry name" value="PROTEIN CBG26694"/>
    <property type="match status" value="1"/>
</dbReference>
<dbReference type="Gene3D" id="1.10.340.70">
    <property type="match status" value="1"/>
</dbReference>
<feature type="compositionally biased region" description="Basic and acidic residues" evidence="19">
    <location>
        <begin position="809"/>
        <end position="824"/>
    </location>
</feature>
<dbReference type="Pfam" id="PF17917">
    <property type="entry name" value="RT_RNaseH"/>
    <property type="match status" value="1"/>
</dbReference>
<keyword evidence="12" id="KW-0694">RNA-binding</keyword>
<evidence type="ECO:0000256" key="4">
    <source>
        <dbReference type="ARBA" id="ARBA00022679"/>
    </source>
</evidence>
<evidence type="ECO:0000256" key="19">
    <source>
        <dbReference type="SAM" id="MobiDB-lite"/>
    </source>
</evidence>
<evidence type="ECO:0000256" key="15">
    <source>
        <dbReference type="ARBA" id="ARBA00022932"/>
    </source>
</evidence>
<evidence type="ECO:0000256" key="6">
    <source>
        <dbReference type="ARBA" id="ARBA00022722"/>
    </source>
</evidence>
<dbReference type="PROSITE" id="PS50994">
    <property type="entry name" value="INTEGRASE"/>
    <property type="match status" value="1"/>
</dbReference>
<evidence type="ECO:0000256" key="5">
    <source>
        <dbReference type="ARBA" id="ARBA00022695"/>
    </source>
</evidence>
<accession>M5C588</accession>
<feature type="compositionally biased region" description="Basic and acidic residues" evidence="19">
    <location>
        <begin position="1675"/>
        <end position="1684"/>
    </location>
</feature>
<keyword evidence="18" id="KW-0863">Zinc-finger</keyword>
<dbReference type="GO" id="GO:0006310">
    <property type="term" value="P:DNA recombination"/>
    <property type="evidence" value="ECO:0007669"/>
    <property type="project" value="UniProtKB-KW"/>
</dbReference>
<feature type="compositionally biased region" description="Basic and acidic residues" evidence="19">
    <location>
        <begin position="2604"/>
        <end position="2613"/>
    </location>
</feature>
<dbReference type="Pfam" id="PF00078">
    <property type="entry name" value="RVT_1"/>
    <property type="match status" value="1"/>
</dbReference>
<dbReference type="Gene3D" id="3.30.70.270">
    <property type="match status" value="2"/>
</dbReference>
<feature type="compositionally biased region" description="Polar residues" evidence="19">
    <location>
        <begin position="790"/>
        <end position="807"/>
    </location>
</feature>
<dbReference type="InterPro" id="IPR016197">
    <property type="entry name" value="Chromo-like_dom_sf"/>
</dbReference>
<dbReference type="GO" id="GO:0004190">
    <property type="term" value="F:aspartic-type endopeptidase activity"/>
    <property type="evidence" value="ECO:0007669"/>
    <property type="project" value="UniProtKB-KW"/>
</dbReference>
<keyword evidence="4" id="KW-0808">Transferase</keyword>
<dbReference type="InterPro" id="IPR012337">
    <property type="entry name" value="RNaseH-like_sf"/>
</dbReference>
<evidence type="ECO:0000259" key="22">
    <source>
        <dbReference type="PROSITE" id="PS50994"/>
    </source>
</evidence>
<dbReference type="EC" id="2.7.7.49" evidence="1"/>
<dbReference type="Gene3D" id="4.10.60.10">
    <property type="entry name" value="Zinc finger, CCHC-type"/>
    <property type="match status" value="1"/>
</dbReference>
<feature type="region of interest" description="Disordered" evidence="19">
    <location>
        <begin position="2349"/>
        <end position="2436"/>
    </location>
</feature>
<keyword evidence="8" id="KW-0064">Aspartyl protease</keyword>
<evidence type="ECO:0000256" key="7">
    <source>
        <dbReference type="ARBA" id="ARBA00022723"/>
    </source>
</evidence>
<evidence type="ECO:0000256" key="9">
    <source>
        <dbReference type="ARBA" id="ARBA00022759"/>
    </source>
</evidence>
<dbReference type="Gene3D" id="3.10.10.10">
    <property type="entry name" value="HIV Type 1 Reverse Transcriptase, subunit A, domain 1"/>
    <property type="match status" value="1"/>
</dbReference>
<name>M5C588_THACB</name>
<dbReference type="SUPFAM" id="SSF54160">
    <property type="entry name" value="Chromo domain-like"/>
    <property type="match status" value="1"/>
</dbReference>
<dbReference type="Gene3D" id="3.30.420.10">
    <property type="entry name" value="Ribonuclease H-like superfamily/Ribonuclease H"/>
    <property type="match status" value="1"/>
</dbReference>
<dbReference type="CDD" id="cd09274">
    <property type="entry name" value="RNase_HI_RT_Ty3"/>
    <property type="match status" value="1"/>
</dbReference>
<keyword evidence="6" id="KW-0540">Nuclease</keyword>
<dbReference type="InterPro" id="IPR021109">
    <property type="entry name" value="Peptidase_aspartic_dom_sf"/>
</dbReference>
<evidence type="ECO:0000259" key="20">
    <source>
        <dbReference type="PROSITE" id="PS50158"/>
    </source>
</evidence>
<dbReference type="Pfam" id="PF17921">
    <property type="entry name" value="Integrase_H2C2"/>
    <property type="match status" value="1"/>
</dbReference>
<keyword evidence="7" id="KW-0479">Metal-binding</keyword>
<dbReference type="InterPro" id="IPR043502">
    <property type="entry name" value="DNA/RNA_pol_sf"/>
</dbReference>
<evidence type="ECO:0000256" key="10">
    <source>
        <dbReference type="ARBA" id="ARBA00022801"/>
    </source>
</evidence>
<evidence type="ECO:0000313" key="23">
    <source>
        <dbReference type="EMBL" id="CCO34494.1"/>
    </source>
</evidence>
<keyword evidence="2" id="KW-0507">mRNA processing</keyword>
<dbReference type="GO" id="GO:0003723">
    <property type="term" value="F:RNA binding"/>
    <property type="evidence" value="ECO:0007669"/>
    <property type="project" value="UniProtKB-KW"/>
</dbReference>
<feature type="region of interest" description="Disordered" evidence="19">
    <location>
        <begin position="2535"/>
        <end position="2613"/>
    </location>
</feature>
<protein>
    <recommendedName>
        <fullName evidence="1">RNA-directed DNA polymerase</fullName>
        <ecNumber evidence="1">2.7.7.49</ecNumber>
    </recommendedName>
</protein>
<dbReference type="CDD" id="cd01647">
    <property type="entry name" value="RT_LTR"/>
    <property type="match status" value="1"/>
</dbReference>
<feature type="region of interest" description="Disordered" evidence="19">
    <location>
        <begin position="178"/>
        <end position="251"/>
    </location>
</feature>
<feature type="compositionally biased region" description="Basic residues" evidence="19">
    <location>
        <begin position="765"/>
        <end position="777"/>
    </location>
</feature>
<dbReference type="SUPFAM" id="SSF50630">
    <property type="entry name" value="Acid proteases"/>
    <property type="match status" value="1"/>
</dbReference>
<dbReference type="InterPro" id="IPR043128">
    <property type="entry name" value="Rev_trsase/Diguanyl_cyclase"/>
</dbReference>
<feature type="compositionally biased region" description="Acidic residues" evidence="19">
    <location>
        <begin position="2569"/>
        <end position="2585"/>
    </location>
</feature>
<dbReference type="GO" id="GO:0008270">
    <property type="term" value="F:zinc ion binding"/>
    <property type="evidence" value="ECO:0007669"/>
    <property type="project" value="UniProtKB-KW"/>
</dbReference>
<keyword evidence="15" id="KW-0239">DNA-directed DNA polymerase</keyword>
<dbReference type="InterPro" id="IPR050951">
    <property type="entry name" value="Retrovirus_Pol_polyprotein"/>
</dbReference>
<dbReference type="GO" id="GO:0003677">
    <property type="term" value="F:DNA binding"/>
    <property type="evidence" value="ECO:0007669"/>
    <property type="project" value="UniProtKB-KW"/>
</dbReference>
<dbReference type="InterPro" id="IPR000477">
    <property type="entry name" value="RT_dom"/>
</dbReference>
<dbReference type="Pfam" id="PF08284">
    <property type="entry name" value="RVP_2"/>
    <property type="match status" value="1"/>
</dbReference>
<evidence type="ECO:0000256" key="13">
    <source>
        <dbReference type="ARBA" id="ARBA00022908"/>
    </source>
</evidence>
<evidence type="ECO:0000256" key="16">
    <source>
        <dbReference type="ARBA" id="ARBA00023125"/>
    </source>
</evidence>
<dbReference type="SUPFAM" id="SSF53098">
    <property type="entry name" value="Ribonuclease H-like"/>
    <property type="match status" value="1"/>
</dbReference>
<dbReference type="GO" id="GO:0003964">
    <property type="term" value="F:RNA-directed DNA polymerase activity"/>
    <property type="evidence" value="ECO:0007669"/>
    <property type="project" value="UniProtKB-KW"/>
</dbReference>
<dbReference type="Proteomes" id="UP000012065">
    <property type="component" value="Unassembled WGS sequence"/>
</dbReference>
<feature type="compositionally biased region" description="Polar residues" evidence="19">
    <location>
        <begin position="825"/>
        <end position="835"/>
    </location>
</feature>